<sequence length="115" mass="12885">MSAPGSWRCARGERRTEARHGEETAAVQDQQDLRDRRTRASADYNHELAPREREQAAKERAQVVAEMELWAGTPPSPVVSRDRLDADVPDLEDEQMHTLLGGGPPVTPQTAEDWL</sequence>
<accession>A0AAV7UDF3</accession>
<feature type="compositionally biased region" description="Basic and acidic residues" evidence="1">
    <location>
        <begin position="31"/>
        <end position="55"/>
    </location>
</feature>
<proteinExistence type="predicted"/>
<feature type="compositionally biased region" description="Basic and acidic residues" evidence="1">
    <location>
        <begin position="10"/>
        <end position="23"/>
    </location>
</feature>
<dbReference type="EMBL" id="JANPWB010000005">
    <property type="protein sequence ID" value="KAJ1186963.1"/>
    <property type="molecule type" value="Genomic_DNA"/>
</dbReference>
<feature type="region of interest" description="Disordered" evidence="1">
    <location>
        <begin position="1"/>
        <end position="55"/>
    </location>
</feature>
<keyword evidence="3" id="KW-1185">Reference proteome</keyword>
<protein>
    <submittedName>
        <fullName evidence="2">Uncharacterized protein</fullName>
    </submittedName>
</protein>
<gene>
    <name evidence="2" type="ORF">NDU88_003742</name>
</gene>
<evidence type="ECO:0000256" key="1">
    <source>
        <dbReference type="SAM" id="MobiDB-lite"/>
    </source>
</evidence>
<feature type="region of interest" description="Disordered" evidence="1">
    <location>
        <begin position="95"/>
        <end position="115"/>
    </location>
</feature>
<name>A0AAV7UDF3_PLEWA</name>
<dbReference type="Proteomes" id="UP001066276">
    <property type="component" value="Chromosome 3_1"/>
</dbReference>
<dbReference type="AlphaFoldDB" id="A0AAV7UDF3"/>
<reference evidence="2" key="1">
    <citation type="journal article" date="2022" name="bioRxiv">
        <title>Sequencing and chromosome-scale assembly of the giantPleurodeles waltlgenome.</title>
        <authorList>
            <person name="Brown T."/>
            <person name="Elewa A."/>
            <person name="Iarovenko S."/>
            <person name="Subramanian E."/>
            <person name="Araus A.J."/>
            <person name="Petzold A."/>
            <person name="Susuki M."/>
            <person name="Suzuki K.-i.T."/>
            <person name="Hayashi T."/>
            <person name="Toyoda A."/>
            <person name="Oliveira C."/>
            <person name="Osipova E."/>
            <person name="Leigh N.D."/>
            <person name="Simon A."/>
            <person name="Yun M.H."/>
        </authorList>
    </citation>
    <scope>NUCLEOTIDE SEQUENCE</scope>
    <source>
        <strain evidence="2">20211129_DDA</strain>
        <tissue evidence="2">Liver</tissue>
    </source>
</reference>
<evidence type="ECO:0000313" key="2">
    <source>
        <dbReference type="EMBL" id="KAJ1186963.1"/>
    </source>
</evidence>
<organism evidence="2 3">
    <name type="scientific">Pleurodeles waltl</name>
    <name type="common">Iberian ribbed newt</name>
    <dbReference type="NCBI Taxonomy" id="8319"/>
    <lineage>
        <taxon>Eukaryota</taxon>
        <taxon>Metazoa</taxon>
        <taxon>Chordata</taxon>
        <taxon>Craniata</taxon>
        <taxon>Vertebrata</taxon>
        <taxon>Euteleostomi</taxon>
        <taxon>Amphibia</taxon>
        <taxon>Batrachia</taxon>
        <taxon>Caudata</taxon>
        <taxon>Salamandroidea</taxon>
        <taxon>Salamandridae</taxon>
        <taxon>Pleurodelinae</taxon>
        <taxon>Pleurodeles</taxon>
    </lineage>
</organism>
<comment type="caution">
    <text evidence="2">The sequence shown here is derived from an EMBL/GenBank/DDBJ whole genome shotgun (WGS) entry which is preliminary data.</text>
</comment>
<evidence type="ECO:0000313" key="3">
    <source>
        <dbReference type="Proteomes" id="UP001066276"/>
    </source>
</evidence>